<evidence type="ECO:0000313" key="3">
    <source>
        <dbReference type="EMBL" id="KAK9710428.1"/>
    </source>
</evidence>
<reference evidence="3 4" key="1">
    <citation type="journal article" date="2024" name="BMC Genomics">
        <title>De novo assembly and annotation of Popillia japonica's genome with initial clues to its potential as an invasive pest.</title>
        <authorList>
            <person name="Cucini C."/>
            <person name="Boschi S."/>
            <person name="Funari R."/>
            <person name="Cardaioli E."/>
            <person name="Iannotti N."/>
            <person name="Marturano G."/>
            <person name="Paoli F."/>
            <person name="Bruttini M."/>
            <person name="Carapelli A."/>
            <person name="Frati F."/>
            <person name="Nardi F."/>
        </authorList>
    </citation>
    <scope>NUCLEOTIDE SEQUENCE [LARGE SCALE GENOMIC DNA]</scope>
    <source>
        <strain evidence="3">DMR45628</strain>
    </source>
</reference>
<dbReference type="AlphaFoldDB" id="A0AAW1JZ75"/>
<evidence type="ECO:0000313" key="4">
    <source>
        <dbReference type="Proteomes" id="UP001458880"/>
    </source>
</evidence>
<feature type="transmembrane region" description="Helical" evidence="2">
    <location>
        <begin position="6"/>
        <end position="25"/>
    </location>
</feature>
<keyword evidence="2" id="KW-0812">Transmembrane</keyword>
<dbReference type="Proteomes" id="UP001458880">
    <property type="component" value="Unassembled WGS sequence"/>
</dbReference>
<comment type="caution">
    <text evidence="3">The sequence shown here is derived from an EMBL/GenBank/DDBJ whole genome shotgun (WGS) entry which is preliminary data.</text>
</comment>
<evidence type="ECO:0000256" key="1">
    <source>
        <dbReference type="SAM" id="MobiDB-lite"/>
    </source>
</evidence>
<gene>
    <name evidence="3" type="ORF">QE152_g26037</name>
</gene>
<name>A0AAW1JZ75_POPJA</name>
<keyword evidence="2" id="KW-0472">Membrane</keyword>
<keyword evidence="4" id="KW-1185">Reference proteome</keyword>
<proteinExistence type="predicted"/>
<keyword evidence="2" id="KW-1133">Transmembrane helix</keyword>
<dbReference type="EMBL" id="JASPKY010000293">
    <property type="protein sequence ID" value="KAK9710428.1"/>
    <property type="molecule type" value="Genomic_DNA"/>
</dbReference>
<organism evidence="3 4">
    <name type="scientific">Popillia japonica</name>
    <name type="common">Japanese beetle</name>
    <dbReference type="NCBI Taxonomy" id="7064"/>
    <lineage>
        <taxon>Eukaryota</taxon>
        <taxon>Metazoa</taxon>
        <taxon>Ecdysozoa</taxon>
        <taxon>Arthropoda</taxon>
        <taxon>Hexapoda</taxon>
        <taxon>Insecta</taxon>
        <taxon>Pterygota</taxon>
        <taxon>Neoptera</taxon>
        <taxon>Endopterygota</taxon>
        <taxon>Coleoptera</taxon>
        <taxon>Polyphaga</taxon>
        <taxon>Scarabaeiformia</taxon>
        <taxon>Scarabaeidae</taxon>
        <taxon>Rutelinae</taxon>
        <taxon>Popillia</taxon>
    </lineage>
</organism>
<accession>A0AAW1JZ75</accession>
<evidence type="ECO:0008006" key="5">
    <source>
        <dbReference type="Google" id="ProtNLM"/>
    </source>
</evidence>
<sequence>MIRSLRLFGIALSAGWRVILAFFLARLRLMIRSLRLFGIHLSGTGTERVVAPLRQSEMPPVNLEASASRDSTSTGQLRGFRLEGFDVRNFSRKGRGSSLRQSEMPPVNLEASASRDSTSGISAARAGKRSWMPRSKWRQSMLLRRVESSKVASPVSESKRGS</sequence>
<feature type="region of interest" description="Disordered" evidence="1">
    <location>
        <begin position="91"/>
        <end position="135"/>
    </location>
</feature>
<evidence type="ECO:0000256" key="2">
    <source>
        <dbReference type="SAM" id="Phobius"/>
    </source>
</evidence>
<protein>
    <recommendedName>
        <fullName evidence="5">Secreted protein</fullName>
    </recommendedName>
</protein>